<comment type="caution">
    <text evidence="1">The sequence shown here is derived from an EMBL/GenBank/DDBJ whole genome shotgun (WGS) entry which is preliminary data.</text>
</comment>
<accession>A0A3A8PPN4</accession>
<dbReference type="Proteomes" id="UP000272888">
    <property type="component" value="Unassembled WGS sequence"/>
</dbReference>
<proteinExistence type="predicted"/>
<organism evidence="1 2">
    <name type="scientific">Corallococcus llansteffanensis</name>
    <dbReference type="NCBI Taxonomy" id="2316731"/>
    <lineage>
        <taxon>Bacteria</taxon>
        <taxon>Pseudomonadati</taxon>
        <taxon>Myxococcota</taxon>
        <taxon>Myxococcia</taxon>
        <taxon>Myxococcales</taxon>
        <taxon>Cystobacterineae</taxon>
        <taxon>Myxococcaceae</taxon>
        <taxon>Corallococcus</taxon>
    </lineage>
</organism>
<gene>
    <name evidence="1" type="ORF">D7V93_17015</name>
</gene>
<protein>
    <submittedName>
        <fullName evidence="1">Uncharacterized protein</fullName>
    </submittedName>
</protein>
<name>A0A3A8PPN4_9BACT</name>
<keyword evidence="2" id="KW-1185">Reference proteome</keyword>
<reference evidence="2" key="1">
    <citation type="submission" date="2018-09" db="EMBL/GenBank/DDBJ databases">
        <authorList>
            <person name="Livingstone P.G."/>
            <person name="Whitworth D.E."/>
        </authorList>
    </citation>
    <scope>NUCLEOTIDE SEQUENCE [LARGE SCALE GENOMIC DNA]</scope>
    <source>
        <strain evidence="2">CA051B</strain>
    </source>
</reference>
<dbReference type="EMBL" id="RAWB01000160">
    <property type="protein sequence ID" value="RKH58303.1"/>
    <property type="molecule type" value="Genomic_DNA"/>
</dbReference>
<evidence type="ECO:0000313" key="1">
    <source>
        <dbReference type="EMBL" id="RKH58303.1"/>
    </source>
</evidence>
<evidence type="ECO:0000313" key="2">
    <source>
        <dbReference type="Proteomes" id="UP000272888"/>
    </source>
</evidence>
<dbReference type="AlphaFoldDB" id="A0A3A8PPN4"/>
<sequence length="182" mass="19570">MESHGWKQVDANTLKFETANGRTYTLTAGDAPLRARADALTKSARDLSKAEQAELAFLTEALGAAATVSSVSQQHCNGVLDFDPQFFYGMADGAAQMTVSWSEFVPYVPIQQRITAFAQAFAPGLTTVSDSEGTGWFQGSPYQTVTAYAGIGPTFSPSFKVIGYYISGNTRTCPSYTFQQNG</sequence>